<gene>
    <name evidence="10" type="ORF">SBA5_140069</name>
</gene>
<keyword evidence="4" id="KW-1003">Cell membrane</keyword>
<keyword evidence="5 8" id="KW-0812">Transmembrane</keyword>
<feature type="transmembrane region" description="Helical" evidence="8">
    <location>
        <begin position="119"/>
        <end position="143"/>
    </location>
</feature>
<comment type="similarity">
    <text evidence="2">Belongs to the CitM (TC 2.A.11) transporter family.</text>
</comment>
<dbReference type="CDD" id="cd01117">
    <property type="entry name" value="YbiR_permease"/>
    <property type="match status" value="1"/>
</dbReference>
<dbReference type="InterPro" id="IPR004680">
    <property type="entry name" value="Cit_transptr-like_dom"/>
</dbReference>
<dbReference type="Pfam" id="PF03600">
    <property type="entry name" value="CitMHS"/>
    <property type="match status" value="1"/>
</dbReference>
<feature type="transmembrane region" description="Helical" evidence="8">
    <location>
        <begin position="244"/>
        <end position="270"/>
    </location>
</feature>
<dbReference type="GO" id="GO:0005886">
    <property type="term" value="C:plasma membrane"/>
    <property type="evidence" value="ECO:0007669"/>
    <property type="project" value="UniProtKB-SubCell"/>
</dbReference>
<feature type="transmembrane region" description="Helical" evidence="8">
    <location>
        <begin position="290"/>
        <end position="314"/>
    </location>
</feature>
<evidence type="ECO:0000256" key="8">
    <source>
        <dbReference type="SAM" id="Phobius"/>
    </source>
</evidence>
<sequence length="424" mass="45671">MSLALSLIAPVPIPPHLLADSQVIAAAIIFAVSYLVFALGKLPGMKIDRPGMAIIGAVLMVGFGIVRADQALRFIDFGTLVLLFSMMVVVGCLHLAGFFDWITGQIVMRLKPRHLLPTVIFITGVLSAFFVNDIICLVMVPFALAATRRMGLKPLPYLLAVATASNIGSVATITGNPQNMLIGSFSGLSYRYFLWRLGPVALIGLLLDWILIRQLFGGEHVPEEAAEISAATSHIELRSLRKPAIVVVLVLVGFLGGMPPAMMAAIGAALMLITRTRNPRLVYDEVDWGLLVFFVGLFVIVGGAENAGLINYLFAAADRLNLQNAGVFTAVTVLLSNIVSNVPAVMVLKSLVPEFHDPRTGWLVLAMASTLAGNLTITGSVANLIVVERAHDEVHIGFWDYSRVGIPVTLLTLAVGWAWLSWVR</sequence>
<dbReference type="PANTHER" id="PTHR43302">
    <property type="entry name" value="TRANSPORTER ARSB-RELATED"/>
    <property type="match status" value="1"/>
</dbReference>
<evidence type="ECO:0000313" key="10">
    <source>
        <dbReference type="EMBL" id="SPE18202.1"/>
    </source>
</evidence>
<keyword evidence="7 8" id="KW-0472">Membrane</keyword>
<name>A0A2N9L4J2_9BACT</name>
<reference evidence="11" key="1">
    <citation type="submission" date="2018-02" db="EMBL/GenBank/DDBJ databases">
        <authorList>
            <person name="Hausmann B."/>
        </authorList>
    </citation>
    <scope>NUCLEOTIDE SEQUENCE [LARGE SCALE GENOMIC DNA]</scope>
    <source>
        <strain evidence="11">Peat soil MAG SbA5</strain>
    </source>
</reference>
<organism evidence="10 11">
    <name type="scientific">Candidatus Sulfuritelmatomonas gaucii</name>
    <dbReference type="NCBI Taxonomy" id="2043161"/>
    <lineage>
        <taxon>Bacteria</taxon>
        <taxon>Pseudomonadati</taxon>
        <taxon>Acidobacteriota</taxon>
        <taxon>Terriglobia</taxon>
        <taxon>Terriglobales</taxon>
        <taxon>Acidobacteriaceae</taxon>
        <taxon>Candidatus Sulfuritelmatomonas</taxon>
    </lineage>
</organism>
<evidence type="ECO:0000313" key="11">
    <source>
        <dbReference type="Proteomes" id="UP000239735"/>
    </source>
</evidence>
<dbReference type="PRINTS" id="PR00758">
    <property type="entry name" value="ARSENICPUMP"/>
</dbReference>
<feature type="transmembrane region" description="Helical" evidence="8">
    <location>
        <begin position="193"/>
        <end position="212"/>
    </location>
</feature>
<feature type="transmembrane region" description="Helical" evidence="8">
    <location>
        <begin position="360"/>
        <end position="386"/>
    </location>
</feature>
<keyword evidence="3" id="KW-0813">Transport</keyword>
<evidence type="ECO:0000256" key="6">
    <source>
        <dbReference type="ARBA" id="ARBA00022989"/>
    </source>
</evidence>
<evidence type="ECO:0000256" key="7">
    <source>
        <dbReference type="ARBA" id="ARBA00023136"/>
    </source>
</evidence>
<feature type="domain" description="Citrate transporter-like" evidence="9">
    <location>
        <begin position="35"/>
        <end position="372"/>
    </location>
</feature>
<feature type="transmembrane region" description="Helical" evidence="8">
    <location>
        <begin position="80"/>
        <end position="99"/>
    </location>
</feature>
<evidence type="ECO:0000256" key="5">
    <source>
        <dbReference type="ARBA" id="ARBA00022692"/>
    </source>
</evidence>
<keyword evidence="6 8" id="KW-1133">Transmembrane helix</keyword>
<dbReference type="Proteomes" id="UP000239735">
    <property type="component" value="Unassembled WGS sequence"/>
</dbReference>
<evidence type="ECO:0000259" key="9">
    <source>
        <dbReference type="Pfam" id="PF03600"/>
    </source>
</evidence>
<proteinExistence type="inferred from homology"/>
<dbReference type="OrthoDB" id="9765532at2"/>
<feature type="transmembrane region" description="Helical" evidence="8">
    <location>
        <begin position="398"/>
        <end position="420"/>
    </location>
</feature>
<evidence type="ECO:0000256" key="2">
    <source>
        <dbReference type="ARBA" id="ARBA00009843"/>
    </source>
</evidence>
<dbReference type="GO" id="GO:0015105">
    <property type="term" value="F:arsenite transmembrane transporter activity"/>
    <property type="evidence" value="ECO:0007669"/>
    <property type="project" value="InterPro"/>
</dbReference>
<feature type="transmembrane region" description="Helical" evidence="8">
    <location>
        <begin position="49"/>
        <end position="68"/>
    </location>
</feature>
<feature type="transmembrane region" description="Helical" evidence="8">
    <location>
        <begin position="155"/>
        <end position="173"/>
    </location>
</feature>
<evidence type="ECO:0000256" key="1">
    <source>
        <dbReference type="ARBA" id="ARBA00004651"/>
    </source>
</evidence>
<protein>
    <submittedName>
        <fullName evidence="10">Transporter, YbiR family</fullName>
    </submittedName>
</protein>
<dbReference type="InterPro" id="IPR000802">
    <property type="entry name" value="Arsenical_pump_ArsB"/>
</dbReference>
<dbReference type="EMBL" id="OKRB01000046">
    <property type="protein sequence ID" value="SPE18202.1"/>
    <property type="molecule type" value="Genomic_DNA"/>
</dbReference>
<accession>A0A2N9L4J2</accession>
<dbReference type="AlphaFoldDB" id="A0A2N9L4J2"/>
<evidence type="ECO:0000256" key="3">
    <source>
        <dbReference type="ARBA" id="ARBA00022448"/>
    </source>
</evidence>
<comment type="subcellular location">
    <subcellularLocation>
        <location evidence="1">Cell membrane</location>
        <topology evidence="1">Multi-pass membrane protein</topology>
    </subcellularLocation>
</comment>
<feature type="transmembrane region" description="Helical" evidence="8">
    <location>
        <begin position="326"/>
        <end position="348"/>
    </location>
</feature>
<evidence type="ECO:0000256" key="4">
    <source>
        <dbReference type="ARBA" id="ARBA00022475"/>
    </source>
</evidence>
<dbReference type="PANTHER" id="PTHR43302:SF5">
    <property type="entry name" value="TRANSPORTER ARSB-RELATED"/>
    <property type="match status" value="1"/>
</dbReference>